<evidence type="ECO:0000256" key="1">
    <source>
        <dbReference type="SAM" id="Phobius"/>
    </source>
</evidence>
<evidence type="ECO:0000259" key="2">
    <source>
        <dbReference type="Pfam" id="PF02470"/>
    </source>
</evidence>
<dbReference type="PANTHER" id="PTHR33371">
    <property type="entry name" value="INTERMEMBRANE PHOSPHOLIPID TRANSPORT SYSTEM BINDING PROTEIN MLAD-RELATED"/>
    <property type="match status" value="1"/>
</dbReference>
<dbReference type="InterPro" id="IPR052336">
    <property type="entry name" value="MlaD_Phospholipid_Transporter"/>
</dbReference>
<evidence type="ECO:0000313" key="4">
    <source>
        <dbReference type="Proteomes" id="UP000238322"/>
    </source>
</evidence>
<feature type="transmembrane region" description="Helical" evidence="1">
    <location>
        <begin position="6"/>
        <end position="28"/>
    </location>
</feature>
<dbReference type="EMBL" id="PUHY01000006">
    <property type="protein sequence ID" value="PQO36102.1"/>
    <property type="molecule type" value="Genomic_DNA"/>
</dbReference>
<feature type="domain" description="Mce/MlaD" evidence="2">
    <location>
        <begin position="38"/>
        <end position="113"/>
    </location>
</feature>
<sequence>MDDRVLQFRVGFVMLVAMLLTGILFFLLGEQPQFLSEKETLYVVFNTAPGVTVDTPVRTSGILIGRVSNVKLRDDRKVLVTLKVDQEYMPHYNEVCRIVSESLLGDAALEFVPTDRPGLPNEPLPNAAQIEGSVSENPLAVLVNLQEKINRALDTLEQAGTNISVLSENANRVVLANEGNFGSILQKTDGAITRFDMTLAAVQNLVGDEQLNQQLKEALNGLPDTIRESRALIEQLKSVATRADTNLENLEGFTQPLGERGEQLVANLENATENLNLLVSQLAQFSRRVNESEGTVGKLINDPHLYQNLNDAALNLRELTLRLRPIVEDARVFADKIARDPGRIGLKGALERNQSGIK</sequence>
<keyword evidence="1" id="KW-0812">Transmembrane</keyword>
<organism evidence="3 4">
    <name type="scientific">Blastopirellula marina</name>
    <dbReference type="NCBI Taxonomy" id="124"/>
    <lineage>
        <taxon>Bacteria</taxon>
        <taxon>Pseudomonadati</taxon>
        <taxon>Planctomycetota</taxon>
        <taxon>Planctomycetia</taxon>
        <taxon>Pirellulales</taxon>
        <taxon>Pirellulaceae</taxon>
        <taxon>Blastopirellula</taxon>
    </lineage>
</organism>
<dbReference type="Proteomes" id="UP000238322">
    <property type="component" value="Unassembled WGS sequence"/>
</dbReference>
<reference evidence="3 4" key="1">
    <citation type="submission" date="2018-02" db="EMBL/GenBank/DDBJ databases">
        <title>Comparative genomes isolates from brazilian mangrove.</title>
        <authorList>
            <person name="Araujo J.E."/>
            <person name="Taketani R.G."/>
            <person name="Silva M.C.P."/>
            <person name="Loureco M.V."/>
            <person name="Andreote F.D."/>
        </authorList>
    </citation>
    <scope>NUCLEOTIDE SEQUENCE [LARGE SCALE GENOMIC DNA]</scope>
    <source>
        <strain evidence="3 4">Hex-1 MGV</strain>
    </source>
</reference>
<protein>
    <recommendedName>
        <fullName evidence="2">Mce/MlaD domain-containing protein</fullName>
    </recommendedName>
</protein>
<comment type="caution">
    <text evidence="3">The sequence shown here is derived from an EMBL/GenBank/DDBJ whole genome shotgun (WGS) entry which is preliminary data.</text>
</comment>
<dbReference type="OrthoDB" id="260338at2"/>
<dbReference type="Pfam" id="PF02470">
    <property type="entry name" value="MlaD"/>
    <property type="match status" value="1"/>
</dbReference>
<gene>
    <name evidence="3" type="ORF">C5Y83_09270</name>
</gene>
<dbReference type="PANTHER" id="PTHR33371:SF4">
    <property type="entry name" value="INTERMEMBRANE PHOSPHOLIPID TRANSPORT SYSTEM BINDING PROTEIN MLAD"/>
    <property type="match status" value="1"/>
</dbReference>
<dbReference type="InterPro" id="IPR003399">
    <property type="entry name" value="Mce/MlaD"/>
</dbReference>
<dbReference type="RefSeq" id="WP_105329391.1">
    <property type="nucleotide sequence ID" value="NZ_PUHY01000006.1"/>
</dbReference>
<dbReference type="AlphaFoldDB" id="A0A2S8FV90"/>
<keyword evidence="1" id="KW-1133">Transmembrane helix</keyword>
<proteinExistence type="predicted"/>
<keyword evidence="1" id="KW-0472">Membrane</keyword>
<accession>A0A2S8FV90</accession>
<evidence type="ECO:0000313" key="3">
    <source>
        <dbReference type="EMBL" id="PQO36102.1"/>
    </source>
</evidence>
<name>A0A2S8FV90_9BACT</name>